<dbReference type="AlphaFoldDB" id="A0A9D9HGK2"/>
<dbReference type="GO" id="GO:0005975">
    <property type="term" value="P:carbohydrate metabolic process"/>
    <property type="evidence" value="ECO:0007669"/>
    <property type="project" value="InterPro"/>
</dbReference>
<dbReference type="SUPFAM" id="SSF81296">
    <property type="entry name" value="E set domains"/>
    <property type="match status" value="1"/>
</dbReference>
<comment type="caution">
    <text evidence="4">The sequence shown here is derived from an EMBL/GenBank/DDBJ whole genome shotgun (WGS) entry which is preliminary data.</text>
</comment>
<evidence type="ECO:0000259" key="3">
    <source>
        <dbReference type="SMART" id="SM00642"/>
    </source>
</evidence>
<dbReference type="Pfam" id="PF02903">
    <property type="entry name" value="Alpha-amylase_N"/>
    <property type="match status" value="1"/>
</dbReference>
<dbReference type="Gene3D" id="3.20.20.80">
    <property type="entry name" value="Glycosidases"/>
    <property type="match status" value="1"/>
</dbReference>
<dbReference type="SUPFAM" id="SSF51445">
    <property type="entry name" value="(Trans)glycosidases"/>
    <property type="match status" value="1"/>
</dbReference>
<name>A0A9D9HGK2_9SPIR</name>
<dbReference type="Gene3D" id="3.90.400.10">
    <property type="entry name" value="Oligo-1,6-glucosidase, Domain 2"/>
    <property type="match status" value="1"/>
</dbReference>
<evidence type="ECO:0000313" key="5">
    <source>
        <dbReference type="Proteomes" id="UP000823616"/>
    </source>
</evidence>
<keyword evidence="1" id="KW-0378">Hydrolase</keyword>
<feature type="domain" description="Glycosyl hydrolase family 13 catalytic" evidence="3">
    <location>
        <begin position="146"/>
        <end position="511"/>
    </location>
</feature>
<dbReference type="GO" id="GO:0004553">
    <property type="term" value="F:hydrolase activity, hydrolyzing O-glycosyl compounds"/>
    <property type="evidence" value="ECO:0007669"/>
    <property type="project" value="InterPro"/>
</dbReference>
<keyword evidence="2" id="KW-0326">Glycosidase</keyword>
<proteinExistence type="predicted"/>
<reference evidence="4" key="2">
    <citation type="journal article" date="2021" name="PeerJ">
        <title>Extensive microbial diversity within the chicken gut microbiome revealed by metagenomics and culture.</title>
        <authorList>
            <person name="Gilroy R."/>
            <person name="Ravi A."/>
            <person name="Getino M."/>
            <person name="Pursley I."/>
            <person name="Horton D.L."/>
            <person name="Alikhan N.F."/>
            <person name="Baker D."/>
            <person name="Gharbi K."/>
            <person name="Hall N."/>
            <person name="Watson M."/>
            <person name="Adriaenssens E.M."/>
            <person name="Foster-Nyarko E."/>
            <person name="Jarju S."/>
            <person name="Secka A."/>
            <person name="Antonio M."/>
            <person name="Oren A."/>
            <person name="Chaudhuri R.R."/>
            <person name="La Ragione R."/>
            <person name="Hildebrand F."/>
            <person name="Pallen M.J."/>
        </authorList>
    </citation>
    <scope>NUCLEOTIDE SEQUENCE</scope>
    <source>
        <strain evidence="4">B3-4054</strain>
    </source>
</reference>
<accession>A0A9D9HGK2</accession>
<dbReference type="SMART" id="SM00642">
    <property type="entry name" value="Aamy"/>
    <property type="match status" value="1"/>
</dbReference>
<dbReference type="InterPro" id="IPR017853">
    <property type="entry name" value="GH"/>
</dbReference>
<dbReference type="CDD" id="cd02857">
    <property type="entry name" value="E_set_CDase_PDE_N"/>
    <property type="match status" value="1"/>
</dbReference>
<dbReference type="CDD" id="cd11338">
    <property type="entry name" value="AmyAc_CMD"/>
    <property type="match status" value="1"/>
</dbReference>
<dbReference type="InterPro" id="IPR045857">
    <property type="entry name" value="O16G_dom_2"/>
</dbReference>
<dbReference type="PANTHER" id="PTHR10357">
    <property type="entry name" value="ALPHA-AMYLASE FAMILY MEMBER"/>
    <property type="match status" value="1"/>
</dbReference>
<dbReference type="Gene3D" id="2.60.40.10">
    <property type="entry name" value="Immunoglobulins"/>
    <property type="match status" value="1"/>
</dbReference>
<dbReference type="InterPro" id="IPR014756">
    <property type="entry name" value="Ig_E-set"/>
</dbReference>
<organism evidence="4 5">
    <name type="scientific">Candidatus Avitreponema avistercoris</name>
    <dbReference type="NCBI Taxonomy" id="2840705"/>
    <lineage>
        <taxon>Bacteria</taxon>
        <taxon>Pseudomonadati</taxon>
        <taxon>Spirochaetota</taxon>
        <taxon>Spirochaetia</taxon>
        <taxon>Spirochaetales</taxon>
        <taxon>Candidatus Avitreponema</taxon>
    </lineage>
</organism>
<reference evidence="4" key="1">
    <citation type="submission" date="2020-10" db="EMBL/GenBank/DDBJ databases">
        <authorList>
            <person name="Gilroy R."/>
        </authorList>
    </citation>
    <scope>NUCLEOTIDE SEQUENCE</scope>
    <source>
        <strain evidence="4">B3-4054</strain>
    </source>
</reference>
<dbReference type="InterPro" id="IPR004185">
    <property type="entry name" value="Glyco_hydro_13_lg-like_dom"/>
</dbReference>
<evidence type="ECO:0000313" key="4">
    <source>
        <dbReference type="EMBL" id="MBO8450104.1"/>
    </source>
</evidence>
<dbReference type="InterPro" id="IPR013783">
    <property type="entry name" value="Ig-like_fold"/>
</dbReference>
<dbReference type="Proteomes" id="UP000823616">
    <property type="component" value="Unassembled WGS sequence"/>
</dbReference>
<dbReference type="InterPro" id="IPR006047">
    <property type="entry name" value="GH13_cat_dom"/>
</dbReference>
<dbReference type="Pfam" id="PF00128">
    <property type="entry name" value="Alpha-amylase"/>
    <property type="match status" value="1"/>
</dbReference>
<dbReference type="PANTHER" id="PTHR10357:SF210">
    <property type="entry name" value="MALTODEXTRIN GLUCOSIDASE"/>
    <property type="match status" value="1"/>
</dbReference>
<evidence type="ECO:0000256" key="1">
    <source>
        <dbReference type="ARBA" id="ARBA00022801"/>
    </source>
</evidence>
<protein>
    <submittedName>
        <fullName evidence="4">Alpha amylase N-terminal ig-like domain-containing protein</fullName>
    </submittedName>
</protein>
<gene>
    <name evidence="4" type="ORF">IAA96_03255</name>
</gene>
<sequence>MKTECICHRTGFHSSALDPKTVSLRLHTAKDIVRVWVAADDPYISGSSPLIPWDGKPQPMELEAELREGLVWKTAVHCPWRRLQYYFRIEDAAGETRIMLENGFYTPEEFAALPAITEPQFFRFPWINGSDVNLPPEWVPSAVWCQIVPDRFRMALPPESKTRKLRPWCDDAEITHSGFYGGDLPGITSRLEYLRDLGFSGIYMTPVFASSSYHRYDTDDYTRIDPDLGTSADMAELVRKAHSLGMRVMLDAVFNHCGRGFFAWRDVVENGERSRYKDWFFVNQWPVEDSWADTRNGRYYSFSFGGGMPKLNTDNPEVRAYLEDLCAAWVSDWNIDGIRFDVGNETSHAFLRGLAAKLKKQKPEIFLLGEIWHDAFPWLCGGEYDSVMHYPFISALNEFRGLSSRTQRDLMYAMNRCQTMYRDGLASSLFTFLDTHDTVRAVTRAGSRDALLQELAFLLTMPGTPCVLYGTEIPLEGADDLQGRKCMPWDRIEAGEFSAFSAEVKKLLHVRRDFPALGKGRVLWDPRTADGRAVCYANTTDGNASVCAALNFSGSAVPFAPEGRVLYSRLYDGAAGNLAPGGIVLSLREETRA</sequence>
<dbReference type="EMBL" id="JADIMS010000054">
    <property type="protein sequence ID" value="MBO8450104.1"/>
    <property type="molecule type" value="Genomic_DNA"/>
</dbReference>
<evidence type="ECO:0000256" key="2">
    <source>
        <dbReference type="ARBA" id="ARBA00023295"/>
    </source>
</evidence>